<dbReference type="OrthoDB" id="668540at2759"/>
<dbReference type="SMART" id="SM00025">
    <property type="entry name" value="Pumilio"/>
    <property type="match status" value="8"/>
</dbReference>
<evidence type="ECO:0000259" key="3">
    <source>
        <dbReference type="PROSITE" id="PS50303"/>
    </source>
</evidence>
<dbReference type="PANTHER" id="PTHR12537">
    <property type="entry name" value="RNA BINDING PROTEIN PUMILIO-RELATED"/>
    <property type="match status" value="1"/>
</dbReference>
<feature type="repeat" description="Pumilio" evidence="2">
    <location>
        <begin position="229"/>
        <end position="264"/>
    </location>
</feature>
<dbReference type="GO" id="GO:0005737">
    <property type="term" value="C:cytoplasm"/>
    <property type="evidence" value="ECO:0007669"/>
    <property type="project" value="TreeGrafter"/>
</dbReference>
<gene>
    <name evidence="4" type="ORF">SAMEA4029010_CIC11G00000005657</name>
</gene>
<dbReference type="Pfam" id="PF00806">
    <property type="entry name" value="PUF"/>
    <property type="match status" value="8"/>
</dbReference>
<sequence>MTLAKFASASSGPLSHSHNLSINSVSSIVEPTTPPASTASSKLWDSNKLNANLALPTFNLDTHDLPDHRGHVRQYLVDSLSLDKESHPAQFVVLPVKIDKDYLALINKVPLSRLTDEIFRLAKDQHGCRFLQKRIDENIVLNPQMRMANFDIIFGQVHPMFYELIIDPFGNYLIQKLLDYCDEDNLNLILETLQFNLFLISINQHGTRALQKIIDRMNNAYQLLLLVKGLKPYIIELIKDLNGNHVIQKILNKYSPENCQFIYDSIISDLLVVATHKHGCCVLQKCLNHVNAPQLTAFSNEILTYDNFTRLVNDQFGNYVLQYLVSIDSMDVNYRLYNNFVKFGIDDLCNLKFSSNVIEKLMKNCYNNEQKLIEFSNLKFTIIMLILKADVSKLINDPYGNYVIQTLIDIMINPNVVYFVELPTNERVLLPSLQMLLLDNFPLATESLQVQIIKIWFQNCKIVSSFGKRIQLKINIILNGVTKASHRKPLNNHQTNMPYHVMGTNQSMNASGEFVKIDPTMPVMNGYQTRSLSLDNSIPLTRHHNKGAFRGASQTPVQQQYNYYDGYALNRNMLNVHNAKAAPRNTPRHYDPSRSLSFSTEAGLANLHISNPPHPKTTVPYAKVNQTMTNFSSNEFMTGVGELSQDFPVHVGGDGFRQIPDRYARNNENMRHDHFGYMSPSTTHSKFPVHQRYLSDTTPFNVQGNIRLFQG</sequence>
<dbReference type="GO" id="GO:0010629">
    <property type="term" value="P:negative regulation of gene expression"/>
    <property type="evidence" value="ECO:0007669"/>
    <property type="project" value="UniProtKB-ARBA"/>
</dbReference>
<evidence type="ECO:0000256" key="2">
    <source>
        <dbReference type="PROSITE-ProRule" id="PRU00317"/>
    </source>
</evidence>
<dbReference type="Proteomes" id="UP000182334">
    <property type="component" value="Chromosome I"/>
</dbReference>
<name>A0A1L0B9V6_9ASCO</name>
<feature type="repeat" description="Pumilio" evidence="2">
    <location>
        <begin position="156"/>
        <end position="191"/>
    </location>
</feature>
<dbReference type="PANTHER" id="PTHR12537:SF80">
    <property type="entry name" value="SUPPRESSOR PROTEIN MPT5"/>
    <property type="match status" value="1"/>
</dbReference>
<dbReference type="InterPro" id="IPR016024">
    <property type="entry name" value="ARM-type_fold"/>
</dbReference>
<feature type="repeat" description="Pumilio" evidence="2">
    <location>
        <begin position="385"/>
        <end position="421"/>
    </location>
</feature>
<evidence type="ECO:0000256" key="1">
    <source>
        <dbReference type="ARBA" id="ARBA00022737"/>
    </source>
</evidence>
<dbReference type="GO" id="GO:0010608">
    <property type="term" value="P:post-transcriptional regulation of gene expression"/>
    <property type="evidence" value="ECO:0007669"/>
    <property type="project" value="TreeGrafter"/>
</dbReference>
<protein>
    <submittedName>
        <fullName evidence="4">CIC11C00000005657</fullName>
    </submittedName>
</protein>
<dbReference type="STRING" id="45354.A0A1L0B9V6"/>
<dbReference type="InterPro" id="IPR011989">
    <property type="entry name" value="ARM-like"/>
</dbReference>
<dbReference type="PROSITE" id="PS50302">
    <property type="entry name" value="PUM"/>
    <property type="match status" value="7"/>
</dbReference>
<feature type="repeat" description="Pumilio" evidence="2">
    <location>
        <begin position="192"/>
        <end position="228"/>
    </location>
</feature>
<reference evidence="4 5" key="1">
    <citation type="submission" date="2016-10" db="EMBL/GenBank/DDBJ databases">
        <authorList>
            <person name="de Groot N.N."/>
        </authorList>
    </citation>
    <scope>NUCLEOTIDE SEQUENCE [LARGE SCALE GENOMIC DNA]</scope>
    <source>
        <strain evidence="4 5">CBS 141442</strain>
    </source>
</reference>
<dbReference type="InterPro" id="IPR033133">
    <property type="entry name" value="PUM-HD"/>
</dbReference>
<accession>A0A1L0B9V6</accession>
<evidence type="ECO:0000313" key="4">
    <source>
        <dbReference type="EMBL" id="SGZ47989.1"/>
    </source>
</evidence>
<keyword evidence="1" id="KW-0677">Repeat</keyword>
<dbReference type="InterPro" id="IPR001313">
    <property type="entry name" value="Pumilio_RNA-bd_rpt"/>
</dbReference>
<feature type="repeat" description="Pumilio" evidence="2">
    <location>
        <begin position="301"/>
        <end position="338"/>
    </location>
</feature>
<evidence type="ECO:0000313" key="5">
    <source>
        <dbReference type="Proteomes" id="UP000182334"/>
    </source>
</evidence>
<feature type="domain" description="PUM-HD" evidence="3">
    <location>
        <begin position="87"/>
        <end position="478"/>
    </location>
</feature>
<feature type="repeat" description="Pumilio" evidence="2">
    <location>
        <begin position="265"/>
        <end position="300"/>
    </location>
</feature>
<dbReference type="EMBL" id="LT635756">
    <property type="protein sequence ID" value="SGZ47989.1"/>
    <property type="molecule type" value="Genomic_DNA"/>
</dbReference>
<keyword evidence="5" id="KW-1185">Reference proteome</keyword>
<dbReference type="InterPro" id="IPR033712">
    <property type="entry name" value="Pumilio_RNA-bd"/>
</dbReference>
<dbReference type="GO" id="GO:0003729">
    <property type="term" value="F:mRNA binding"/>
    <property type="evidence" value="ECO:0007669"/>
    <property type="project" value="TreeGrafter"/>
</dbReference>
<feature type="repeat" description="Pumilio" evidence="2">
    <location>
        <begin position="113"/>
        <end position="149"/>
    </location>
</feature>
<dbReference type="AlphaFoldDB" id="A0A1L0B9V6"/>
<dbReference type="SUPFAM" id="SSF48371">
    <property type="entry name" value="ARM repeat"/>
    <property type="match status" value="1"/>
</dbReference>
<dbReference type="CDD" id="cd07920">
    <property type="entry name" value="Pumilio"/>
    <property type="match status" value="1"/>
</dbReference>
<proteinExistence type="predicted"/>
<organism evidence="4 5">
    <name type="scientific">Sungouiella intermedia</name>
    <dbReference type="NCBI Taxonomy" id="45354"/>
    <lineage>
        <taxon>Eukaryota</taxon>
        <taxon>Fungi</taxon>
        <taxon>Dikarya</taxon>
        <taxon>Ascomycota</taxon>
        <taxon>Saccharomycotina</taxon>
        <taxon>Pichiomycetes</taxon>
        <taxon>Metschnikowiaceae</taxon>
        <taxon>Sungouiella</taxon>
    </lineage>
</organism>
<dbReference type="PROSITE" id="PS50303">
    <property type="entry name" value="PUM_HD"/>
    <property type="match status" value="1"/>
</dbReference>
<dbReference type="Gene3D" id="1.25.10.10">
    <property type="entry name" value="Leucine-rich Repeat Variant"/>
    <property type="match status" value="1"/>
</dbReference>